<gene>
    <name evidence="1" type="ORF">UFOVP1049_33</name>
</gene>
<sequence>MQPMNAKTMASARAKLDIITSMAGPDPEMALAVLSYALMHVAHDNRVMFASVIQNLAILEIMAQQGDHHEE</sequence>
<reference evidence="1" key="1">
    <citation type="submission" date="2020-05" db="EMBL/GenBank/DDBJ databases">
        <authorList>
            <person name="Chiriac C."/>
            <person name="Salcher M."/>
            <person name="Ghai R."/>
            <person name="Kavagutti S V."/>
        </authorList>
    </citation>
    <scope>NUCLEOTIDE SEQUENCE</scope>
</reference>
<accession>A0A6J5QDI3</accession>
<name>A0A6J5QDI3_9CAUD</name>
<protein>
    <submittedName>
        <fullName evidence="1">Uncharacterized protein</fullName>
    </submittedName>
</protein>
<organism evidence="1">
    <name type="scientific">uncultured Caudovirales phage</name>
    <dbReference type="NCBI Taxonomy" id="2100421"/>
    <lineage>
        <taxon>Viruses</taxon>
        <taxon>Duplodnaviria</taxon>
        <taxon>Heunggongvirae</taxon>
        <taxon>Uroviricota</taxon>
        <taxon>Caudoviricetes</taxon>
        <taxon>Peduoviridae</taxon>
        <taxon>Maltschvirus</taxon>
        <taxon>Maltschvirus maltsch</taxon>
    </lineage>
</organism>
<dbReference type="EMBL" id="LR796986">
    <property type="protein sequence ID" value="CAB4180447.1"/>
    <property type="molecule type" value="Genomic_DNA"/>
</dbReference>
<proteinExistence type="predicted"/>
<evidence type="ECO:0000313" key="1">
    <source>
        <dbReference type="EMBL" id="CAB4180447.1"/>
    </source>
</evidence>